<dbReference type="EMBL" id="CAJPEX010000262">
    <property type="protein sequence ID" value="CAG0914683.1"/>
    <property type="molecule type" value="Genomic_DNA"/>
</dbReference>
<protein>
    <submittedName>
        <fullName evidence="1">Uncharacterized protein</fullName>
    </submittedName>
</protein>
<dbReference type="Proteomes" id="UP000678499">
    <property type="component" value="Unassembled WGS sequence"/>
</dbReference>
<reference evidence="1" key="1">
    <citation type="submission" date="2020-11" db="EMBL/GenBank/DDBJ databases">
        <authorList>
            <person name="Tran Van P."/>
        </authorList>
    </citation>
    <scope>NUCLEOTIDE SEQUENCE</scope>
</reference>
<accession>A0A7R9BFV2</accession>
<dbReference type="EMBL" id="OA882299">
    <property type="protein sequence ID" value="CAD7274531.1"/>
    <property type="molecule type" value="Genomic_DNA"/>
</dbReference>
<evidence type="ECO:0000313" key="2">
    <source>
        <dbReference type="Proteomes" id="UP000678499"/>
    </source>
</evidence>
<keyword evidence="2" id="KW-1185">Reference proteome</keyword>
<dbReference type="AlphaFoldDB" id="A0A7R9BFV2"/>
<dbReference type="Gene3D" id="3.80.10.10">
    <property type="entry name" value="Ribonuclease Inhibitor"/>
    <property type="match status" value="1"/>
</dbReference>
<gene>
    <name evidence="1" type="ORF">NMOB1V02_LOCUS2362</name>
</gene>
<dbReference type="InterPro" id="IPR032675">
    <property type="entry name" value="LRR_dom_sf"/>
</dbReference>
<proteinExistence type="predicted"/>
<sequence length="603" mass="69715">MSAYLVRLDFGLRDLSYMKLERIGSTDHGPRKCGMTHSRAEFYVEWHEHRHNTADPKRIPLHVHKVENGIKVGALCPKQYWLEKLFSVGEALNGEFVLTVERVSLHLFNAELQVRKLYTGEIGYPHYSMDHYLHQVFKCTNWKNLKVLEINSSYSSKYTSPKGIQQMAQLEKLSIRCPHLGNIFVDVARDEKLVFYQLQRVTLACSLRKFSSLDLNCVFPRLKSLCLEDSDREFSHFRRNPQHPPLSSITFINSLGSGVLSSLSAEDFPARVNQEAWLLAQQVGTFANLESLAVGGKAFSEVPRFHETNFIFPKLKFLWLKDVSAMKASHMLPLMTCLEMVWIQTNRPNQFTERAIRDQFNKSSKKWLENLKFISADYCESCIPYSSMTKLECVALVCRSDARAEYLGRILEELRSCHKLRGLILYVSSDEECRTLGRLFKKQLEFAAVSGSKLDCLISLLKFLARDQKLLEELWILVKSSEDFGDIFQTLSAFKQLEKVIFVAGPNFWRIQDEAMMPTERLFQEALWKYLDPVCSLERATLLFRSSNGYSSVTYCVERKKLVTFSSSVFLKFFSDWLDDVPMTSSEERTYRAGAFDFLLHIF</sequence>
<dbReference type="SUPFAM" id="SSF52047">
    <property type="entry name" value="RNI-like"/>
    <property type="match status" value="1"/>
</dbReference>
<name>A0A7R9BFV2_9CRUS</name>
<organism evidence="1">
    <name type="scientific">Notodromas monacha</name>
    <dbReference type="NCBI Taxonomy" id="399045"/>
    <lineage>
        <taxon>Eukaryota</taxon>
        <taxon>Metazoa</taxon>
        <taxon>Ecdysozoa</taxon>
        <taxon>Arthropoda</taxon>
        <taxon>Crustacea</taxon>
        <taxon>Oligostraca</taxon>
        <taxon>Ostracoda</taxon>
        <taxon>Podocopa</taxon>
        <taxon>Podocopida</taxon>
        <taxon>Cypridocopina</taxon>
        <taxon>Cypridoidea</taxon>
        <taxon>Cyprididae</taxon>
        <taxon>Notodromas</taxon>
    </lineage>
</organism>
<evidence type="ECO:0000313" key="1">
    <source>
        <dbReference type="EMBL" id="CAD7274531.1"/>
    </source>
</evidence>